<dbReference type="AlphaFoldDB" id="A0A1J6J1S0"/>
<evidence type="ECO:0000313" key="3">
    <source>
        <dbReference type="EMBL" id="OIT04915.1"/>
    </source>
</evidence>
<dbReference type="Proteomes" id="UP000187609">
    <property type="component" value="Unassembled WGS sequence"/>
</dbReference>
<dbReference type="Gramene" id="OIT04915">
    <property type="protein sequence ID" value="OIT04915"/>
    <property type="gene ID" value="A4A49_01255"/>
</dbReference>
<feature type="domain" description="Retrovirus-related Pol polyprotein from transposon TNT 1-94-like beta-barrel" evidence="2">
    <location>
        <begin position="129"/>
        <end position="205"/>
    </location>
</feature>
<evidence type="ECO:0000313" key="4">
    <source>
        <dbReference type="Proteomes" id="UP000187609"/>
    </source>
</evidence>
<dbReference type="InterPro" id="IPR054722">
    <property type="entry name" value="PolX-like_BBD"/>
</dbReference>
<evidence type="ECO:0000259" key="2">
    <source>
        <dbReference type="Pfam" id="PF22936"/>
    </source>
</evidence>
<evidence type="ECO:0000256" key="1">
    <source>
        <dbReference type="SAM" id="MobiDB-lite"/>
    </source>
</evidence>
<protein>
    <recommendedName>
        <fullName evidence="2">Retrovirus-related Pol polyprotein from transposon TNT 1-94-like beta-barrel domain-containing protein</fullName>
    </recommendedName>
</protein>
<sequence>MNQNLTSTVISFVKSNVVTENVLNAFYHFKRKMKMSFYMKGHLFLGSTTQTSQAATQSKGDYFFTEAQYRQILGLRSNKDSPSEAATQANNAGKVTALSSSVEALNNLRNRWIALSSNAEAMNGLKDVWIVDSGATHHISSTLDLMSDVNKITDKGKEKVTLPNGGCAKIEHIGSSFLSAFDKLKNVLHVPDFKFNLMSVSKLTRDLSCAAIFLPELCVFQDLYNGRVKAIGKEDEGLYVLKGRGIRQLAAHVGMKVTTGDTGDLWHMRLGHASIPIMQHVPFLQNKDNLEASFLQLDLPTSEAIGPTIMDEGPRCSIPVEPVIDHQDADVGHTFNMEEINEPIADEHDADAVADGHDADESVMNIHDAEIHNDHVQLENIAPPDLVAPNGEPSSNEPDGHPSQEHPKKIDRSLENEALVIVNQLFQ</sequence>
<proteinExistence type="predicted"/>
<comment type="caution">
    <text evidence="3">The sequence shown here is derived from an EMBL/GenBank/DDBJ whole genome shotgun (WGS) entry which is preliminary data.</text>
</comment>
<accession>A0A1J6J1S0</accession>
<name>A0A1J6J1S0_NICAT</name>
<keyword evidence="4" id="KW-1185">Reference proteome</keyword>
<dbReference type="EMBL" id="MJEQ01037185">
    <property type="protein sequence ID" value="OIT04915.1"/>
    <property type="molecule type" value="Genomic_DNA"/>
</dbReference>
<dbReference type="Pfam" id="PF22936">
    <property type="entry name" value="Pol_BBD"/>
    <property type="match status" value="1"/>
</dbReference>
<reference evidence="3" key="1">
    <citation type="submission" date="2016-11" db="EMBL/GenBank/DDBJ databases">
        <title>The genome of Nicotiana attenuata.</title>
        <authorList>
            <person name="Xu S."/>
            <person name="Brockmoeller T."/>
            <person name="Gaquerel E."/>
            <person name="Navarro A."/>
            <person name="Kuhl H."/>
            <person name="Gase K."/>
            <person name="Ling Z."/>
            <person name="Zhou W."/>
            <person name="Kreitzer C."/>
            <person name="Stanke M."/>
            <person name="Tang H."/>
            <person name="Lyons E."/>
            <person name="Pandey P."/>
            <person name="Pandey S.P."/>
            <person name="Timmermann B."/>
            <person name="Baldwin I.T."/>
        </authorList>
    </citation>
    <scope>NUCLEOTIDE SEQUENCE [LARGE SCALE GENOMIC DNA]</scope>
    <source>
        <strain evidence="3">UT</strain>
    </source>
</reference>
<feature type="region of interest" description="Disordered" evidence="1">
    <location>
        <begin position="383"/>
        <end position="415"/>
    </location>
</feature>
<gene>
    <name evidence="3" type="ORF">A4A49_01255</name>
</gene>
<feature type="compositionally biased region" description="Basic and acidic residues" evidence="1">
    <location>
        <begin position="398"/>
        <end position="415"/>
    </location>
</feature>
<organism evidence="3 4">
    <name type="scientific">Nicotiana attenuata</name>
    <name type="common">Coyote tobacco</name>
    <dbReference type="NCBI Taxonomy" id="49451"/>
    <lineage>
        <taxon>Eukaryota</taxon>
        <taxon>Viridiplantae</taxon>
        <taxon>Streptophyta</taxon>
        <taxon>Embryophyta</taxon>
        <taxon>Tracheophyta</taxon>
        <taxon>Spermatophyta</taxon>
        <taxon>Magnoliopsida</taxon>
        <taxon>eudicotyledons</taxon>
        <taxon>Gunneridae</taxon>
        <taxon>Pentapetalae</taxon>
        <taxon>asterids</taxon>
        <taxon>lamiids</taxon>
        <taxon>Solanales</taxon>
        <taxon>Solanaceae</taxon>
        <taxon>Nicotianoideae</taxon>
        <taxon>Nicotianeae</taxon>
        <taxon>Nicotiana</taxon>
    </lineage>
</organism>